<protein>
    <submittedName>
        <fullName evidence="1">Uncharacterized protein</fullName>
    </submittedName>
</protein>
<dbReference type="KEGG" id="mag:amb2549"/>
<dbReference type="Proteomes" id="UP000007058">
    <property type="component" value="Chromosome"/>
</dbReference>
<sequence>MMPTDWSALERRLDLATGADSDLDRDLAAAFALAEAPFTSSVADCRALAEAALPGLRLHLGYGASGMFPYASLSGDGLCVMSESPTVPLAILRSVMAARTARARSAPPAA</sequence>
<reference evidence="1 2" key="1">
    <citation type="journal article" date="2005" name="DNA Res.">
        <title>Complete genome sequence of the facultative anaerobic magnetotactic bacterium Magnetospirillum sp. strain AMB-1.</title>
        <authorList>
            <person name="Matsunaga T."/>
            <person name="Okamura Y."/>
            <person name="Fukuda Y."/>
            <person name="Wahyudi A.T."/>
            <person name="Murase Y."/>
            <person name="Takeyama H."/>
        </authorList>
    </citation>
    <scope>NUCLEOTIDE SEQUENCE [LARGE SCALE GENOMIC DNA]</scope>
    <source>
        <strain evidence="2">ATCC 700264 / AMB-1</strain>
    </source>
</reference>
<evidence type="ECO:0000313" key="2">
    <source>
        <dbReference type="Proteomes" id="UP000007058"/>
    </source>
</evidence>
<dbReference type="HOGENOM" id="CLU_2288103_0_0_5"/>
<keyword evidence="2" id="KW-1185">Reference proteome</keyword>
<dbReference type="AlphaFoldDB" id="Q2W472"/>
<accession>Q2W472</accession>
<dbReference type="RefSeq" id="WP_011384930.1">
    <property type="nucleotide sequence ID" value="NC_007626.1"/>
</dbReference>
<dbReference type="EMBL" id="AP007255">
    <property type="protein sequence ID" value="BAE51353.1"/>
    <property type="molecule type" value="Genomic_DNA"/>
</dbReference>
<name>Q2W472_PARM1</name>
<proteinExistence type="predicted"/>
<organism evidence="1 2">
    <name type="scientific">Paramagnetospirillum magneticum (strain ATCC 700264 / AMB-1)</name>
    <name type="common">Magnetospirillum magneticum</name>
    <dbReference type="NCBI Taxonomy" id="342108"/>
    <lineage>
        <taxon>Bacteria</taxon>
        <taxon>Pseudomonadati</taxon>
        <taxon>Pseudomonadota</taxon>
        <taxon>Alphaproteobacteria</taxon>
        <taxon>Rhodospirillales</taxon>
        <taxon>Magnetospirillaceae</taxon>
        <taxon>Paramagnetospirillum</taxon>
    </lineage>
</organism>
<evidence type="ECO:0000313" key="1">
    <source>
        <dbReference type="EMBL" id="BAE51353.1"/>
    </source>
</evidence>
<gene>
    <name evidence="1" type="ordered locus">amb2549</name>
</gene>